<gene>
    <name evidence="2" type="ORF">FJT64_019365</name>
</gene>
<dbReference type="AlphaFoldDB" id="A0A6A4WWB8"/>
<evidence type="ECO:0000256" key="1">
    <source>
        <dbReference type="SAM" id="MobiDB-lite"/>
    </source>
</evidence>
<feature type="compositionally biased region" description="Basic and acidic residues" evidence="1">
    <location>
        <begin position="164"/>
        <end position="176"/>
    </location>
</feature>
<dbReference type="Proteomes" id="UP000440578">
    <property type="component" value="Unassembled WGS sequence"/>
</dbReference>
<organism evidence="2 3">
    <name type="scientific">Amphibalanus amphitrite</name>
    <name type="common">Striped barnacle</name>
    <name type="synonym">Balanus amphitrite</name>
    <dbReference type="NCBI Taxonomy" id="1232801"/>
    <lineage>
        <taxon>Eukaryota</taxon>
        <taxon>Metazoa</taxon>
        <taxon>Ecdysozoa</taxon>
        <taxon>Arthropoda</taxon>
        <taxon>Crustacea</taxon>
        <taxon>Multicrustacea</taxon>
        <taxon>Cirripedia</taxon>
        <taxon>Thoracica</taxon>
        <taxon>Thoracicalcarea</taxon>
        <taxon>Balanomorpha</taxon>
        <taxon>Balanoidea</taxon>
        <taxon>Balanidae</taxon>
        <taxon>Amphibalaninae</taxon>
        <taxon>Amphibalanus</taxon>
    </lineage>
</organism>
<dbReference type="EMBL" id="VIIS01000390">
    <property type="protein sequence ID" value="KAF0309559.1"/>
    <property type="molecule type" value="Genomic_DNA"/>
</dbReference>
<evidence type="ECO:0000313" key="3">
    <source>
        <dbReference type="Proteomes" id="UP000440578"/>
    </source>
</evidence>
<feature type="compositionally biased region" description="Acidic residues" evidence="1">
    <location>
        <begin position="13"/>
        <end position="28"/>
    </location>
</feature>
<feature type="region of interest" description="Disordered" evidence="1">
    <location>
        <begin position="1"/>
        <end position="35"/>
    </location>
</feature>
<proteinExistence type="predicted"/>
<dbReference type="OrthoDB" id="6382806at2759"/>
<accession>A0A6A4WWB8</accession>
<protein>
    <submittedName>
        <fullName evidence="2">Uncharacterized protein</fullName>
    </submittedName>
</protein>
<name>A0A6A4WWB8_AMPAM</name>
<keyword evidence="3" id="KW-1185">Reference proteome</keyword>
<feature type="region of interest" description="Disordered" evidence="1">
    <location>
        <begin position="81"/>
        <end position="200"/>
    </location>
</feature>
<feature type="compositionally biased region" description="Pro residues" evidence="1">
    <location>
        <begin position="147"/>
        <end position="159"/>
    </location>
</feature>
<evidence type="ECO:0000313" key="2">
    <source>
        <dbReference type="EMBL" id="KAF0309559.1"/>
    </source>
</evidence>
<reference evidence="2 3" key="1">
    <citation type="submission" date="2019-07" db="EMBL/GenBank/DDBJ databases">
        <title>Draft genome assembly of a fouling barnacle, Amphibalanus amphitrite (Darwin, 1854): The first reference genome for Thecostraca.</title>
        <authorList>
            <person name="Kim W."/>
        </authorList>
    </citation>
    <scope>NUCLEOTIDE SEQUENCE [LARGE SCALE GENOMIC DNA]</scope>
    <source>
        <strain evidence="2">SNU_AA5</strain>
        <tissue evidence="2">Soma without cirri and trophi</tissue>
    </source>
</reference>
<sequence>MPGTTDLQYLLEASEDESEDEEEEEEEVEKGYQGSILASCLLSDKRSGFAAEPEPACELGRAPWPGGRLRRVVRRFRLPAAAESDLSSATFDSGPLTLDPPPVHSPPPAPPTPPPPAPLPPPPSDEINWGSVLSLGSQPDMELLPCDPAPPTPHWPLPPLSADDVLRSVPERRDDLSPPPADTGLPAGASSFWAAMLPDE</sequence>
<feature type="compositionally biased region" description="Pro residues" evidence="1">
    <location>
        <begin position="98"/>
        <end position="124"/>
    </location>
</feature>
<comment type="caution">
    <text evidence="2">The sequence shown here is derived from an EMBL/GenBank/DDBJ whole genome shotgun (WGS) entry which is preliminary data.</text>
</comment>